<evidence type="ECO:0000313" key="2">
    <source>
        <dbReference type="EMBL" id="CAK9256797.1"/>
    </source>
</evidence>
<protein>
    <submittedName>
        <fullName evidence="2">Uncharacterized protein</fullName>
    </submittedName>
</protein>
<organism evidence="2 3">
    <name type="scientific">Sphagnum jensenii</name>
    <dbReference type="NCBI Taxonomy" id="128206"/>
    <lineage>
        <taxon>Eukaryota</taxon>
        <taxon>Viridiplantae</taxon>
        <taxon>Streptophyta</taxon>
        <taxon>Embryophyta</taxon>
        <taxon>Bryophyta</taxon>
        <taxon>Sphagnophytina</taxon>
        <taxon>Sphagnopsida</taxon>
        <taxon>Sphagnales</taxon>
        <taxon>Sphagnaceae</taxon>
        <taxon>Sphagnum</taxon>
    </lineage>
</organism>
<evidence type="ECO:0000256" key="1">
    <source>
        <dbReference type="SAM" id="MobiDB-lite"/>
    </source>
</evidence>
<feature type="compositionally biased region" description="Basic and acidic residues" evidence="1">
    <location>
        <begin position="7"/>
        <end position="18"/>
    </location>
</feature>
<dbReference type="Proteomes" id="UP001497444">
    <property type="component" value="Chromosome 10"/>
</dbReference>
<sequence>MFLTQQRQKEFHGYDNHRNNARSDTLLPQPFLSANGLSTSYKRKILSNGIHDSWLHSLTVSSSLPREETRNPKKTSKVSGRSATLGFEIATVWFSVKRGRRTLAYSSVHAFGGVSRVVEILSCSRSSADSPPPSGRRSKCERSSVCTKNTARDAERGRKR</sequence>
<reference evidence="2" key="1">
    <citation type="submission" date="2024-02" db="EMBL/GenBank/DDBJ databases">
        <authorList>
            <consortium name="ELIXIR-Norway"/>
            <consortium name="Elixir Norway"/>
        </authorList>
    </citation>
    <scope>NUCLEOTIDE SEQUENCE</scope>
</reference>
<gene>
    <name evidence="2" type="ORF">CSSPJE1EN1_LOCUS2275</name>
</gene>
<evidence type="ECO:0000313" key="3">
    <source>
        <dbReference type="Proteomes" id="UP001497444"/>
    </source>
</evidence>
<accession>A0ABP0VTR0</accession>
<dbReference type="EMBL" id="OZ020105">
    <property type="protein sequence ID" value="CAK9256797.1"/>
    <property type="molecule type" value="Genomic_DNA"/>
</dbReference>
<proteinExistence type="predicted"/>
<feature type="compositionally biased region" description="Basic and acidic residues" evidence="1">
    <location>
        <begin position="150"/>
        <end position="160"/>
    </location>
</feature>
<keyword evidence="3" id="KW-1185">Reference proteome</keyword>
<name>A0ABP0VTR0_9BRYO</name>
<feature type="region of interest" description="Disordered" evidence="1">
    <location>
        <begin position="1"/>
        <end position="22"/>
    </location>
</feature>
<feature type="region of interest" description="Disordered" evidence="1">
    <location>
        <begin position="125"/>
        <end position="160"/>
    </location>
</feature>